<dbReference type="Proteomes" id="UP001152795">
    <property type="component" value="Unassembled WGS sequence"/>
</dbReference>
<organism evidence="1 2">
    <name type="scientific">Paramuricea clavata</name>
    <name type="common">Red gorgonian</name>
    <name type="synonym">Violescent sea-whip</name>
    <dbReference type="NCBI Taxonomy" id="317549"/>
    <lineage>
        <taxon>Eukaryota</taxon>
        <taxon>Metazoa</taxon>
        <taxon>Cnidaria</taxon>
        <taxon>Anthozoa</taxon>
        <taxon>Octocorallia</taxon>
        <taxon>Malacalcyonacea</taxon>
        <taxon>Plexauridae</taxon>
        <taxon>Paramuricea</taxon>
    </lineage>
</organism>
<evidence type="ECO:0000313" key="2">
    <source>
        <dbReference type="Proteomes" id="UP001152795"/>
    </source>
</evidence>
<accession>A0A7D9I0U3</accession>
<protein>
    <submittedName>
        <fullName evidence="1">Uncharacterized protein</fullName>
    </submittedName>
</protein>
<dbReference type="EMBL" id="CACRXK020003390">
    <property type="protein sequence ID" value="CAB3998581.1"/>
    <property type="molecule type" value="Genomic_DNA"/>
</dbReference>
<gene>
    <name evidence="1" type="ORF">PACLA_8A011021</name>
</gene>
<dbReference type="AlphaFoldDB" id="A0A7D9I0U3"/>
<comment type="caution">
    <text evidence="1">The sequence shown here is derived from an EMBL/GenBank/DDBJ whole genome shotgun (WGS) entry which is preliminary data.</text>
</comment>
<name>A0A7D9I0U3_PARCT</name>
<sequence>AHPRPHCCGDIGQKVVGKATIGSRFDPRKGYELSLTARNGEKTARVLKDGGKVRG</sequence>
<feature type="non-terminal residue" evidence="1">
    <location>
        <position position="1"/>
    </location>
</feature>
<evidence type="ECO:0000313" key="1">
    <source>
        <dbReference type="EMBL" id="CAB3998581.1"/>
    </source>
</evidence>
<reference evidence="1" key="1">
    <citation type="submission" date="2020-04" db="EMBL/GenBank/DDBJ databases">
        <authorList>
            <person name="Alioto T."/>
            <person name="Alioto T."/>
            <person name="Gomez Garrido J."/>
        </authorList>
    </citation>
    <scope>NUCLEOTIDE SEQUENCE</scope>
    <source>
        <strain evidence="1">A484AB</strain>
    </source>
</reference>
<proteinExistence type="predicted"/>
<feature type="non-terminal residue" evidence="1">
    <location>
        <position position="55"/>
    </location>
</feature>
<keyword evidence="2" id="KW-1185">Reference proteome</keyword>